<dbReference type="Pfam" id="PF00892">
    <property type="entry name" value="EamA"/>
    <property type="match status" value="2"/>
</dbReference>
<dbReference type="EMBL" id="GG662587">
    <property type="protein sequence ID" value="EAR85205.2"/>
    <property type="molecule type" value="Genomic_DNA"/>
</dbReference>
<dbReference type="PANTHER" id="PTHR22911:SF137">
    <property type="entry name" value="SOLUTE CARRIER FAMILY 35 MEMBER G2-RELATED"/>
    <property type="match status" value="1"/>
</dbReference>
<dbReference type="RefSeq" id="XP_001032868.2">
    <property type="nucleotide sequence ID" value="XM_001032868.2"/>
</dbReference>
<dbReference type="InterPro" id="IPR037185">
    <property type="entry name" value="EmrE-like"/>
</dbReference>
<evidence type="ECO:0000313" key="3">
    <source>
        <dbReference type="EMBL" id="EAR85205.2"/>
    </source>
</evidence>
<dbReference type="SUPFAM" id="SSF103481">
    <property type="entry name" value="Multidrug resistance efflux transporter EmrE"/>
    <property type="match status" value="2"/>
</dbReference>
<feature type="domain" description="EamA" evidence="2">
    <location>
        <begin position="199"/>
        <end position="336"/>
    </location>
</feature>
<feature type="domain" description="EamA" evidence="2">
    <location>
        <begin position="3"/>
        <end position="138"/>
    </location>
</feature>
<feature type="transmembrane region" description="Helical" evidence="1">
    <location>
        <begin position="197"/>
        <end position="217"/>
    </location>
</feature>
<protein>
    <submittedName>
        <fullName evidence="3">Integral membrane protein DUF6 containing protein</fullName>
    </submittedName>
</protein>
<dbReference type="PANTHER" id="PTHR22911">
    <property type="entry name" value="ACYL-MALONYL CONDENSING ENZYME-RELATED"/>
    <property type="match status" value="1"/>
</dbReference>
<feature type="transmembrane region" description="Helical" evidence="1">
    <location>
        <begin position="229"/>
        <end position="248"/>
    </location>
</feature>
<keyword evidence="1" id="KW-0472">Membrane</keyword>
<dbReference type="AlphaFoldDB" id="X1W3P0"/>
<feature type="transmembrane region" description="Helical" evidence="1">
    <location>
        <begin position="33"/>
        <end position="53"/>
    </location>
</feature>
<keyword evidence="1" id="KW-0812">Transmembrane</keyword>
<dbReference type="GeneID" id="24442764"/>
<feature type="transmembrane region" description="Helical" evidence="1">
    <location>
        <begin position="65"/>
        <end position="85"/>
    </location>
</feature>
<evidence type="ECO:0000259" key="2">
    <source>
        <dbReference type="Pfam" id="PF00892"/>
    </source>
</evidence>
<sequence>MVLGEVAGLVAAMSYSIQSHLVSSIVTKSSPMLVCLIRNTISMILSFLVMLIFSQNVFPDADLKLYGYLIISGISGVTLADALYLYTLYYLGARKAILLETLAPPFTGLISYFYLDSTLSLIGWIGVSLTIYGIYIVVNAEYSQKKGQNKLDLPILQQNQQYLEDQVKNEMELNNFQQIQSNNNCQQIKEQSINSKLYMGLSFGIAANFCQALGMVLSHDAMISGYFDSINSTFIRLAAGILCIVIIVKIKGQNIIWPIKSQQDNRIFFISILIGPIIGIWSQQFSLIYTRPEVVQTLLATTPVFGLFISKYKGEEMKLEYYIGSFIAVLGVAIIIWF</sequence>
<dbReference type="InParanoid" id="X1W3P0"/>
<organism evidence="3 4">
    <name type="scientific">Tetrahymena thermophila (strain SB210)</name>
    <dbReference type="NCBI Taxonomy" id="312017"/>
    <lineage>
        <taxon>Eukaryota</taxon>
        <taxon>Sar</taxon>
        <taxon>Alveolata</taxon>
        <taxon>Ciliophora</taxon>
        <taxon>Intramacronucleata</taxon>
        <taxon>Oligohymenophorea</taxon>
        <taxon>Hymenostomatida</taxon>
        <taxon>Tetrahymenina</taxon>
        <taxon>Tetrahymenidae</taxon>
        <taxon>Tetrahymena</taxon>
    </lineage>
</organism>
<dbReference type="InterPro" id="IPR000620">
    <property type="entry name" value="EamA_dom"/>
</dbReference>
<gene>
    <name evidence="3" type="ORF">TTHERM_00486560</name>
</gene>
<keyword evidence="1" id="KW-1133">Transmembrane helix</keyword>
<accession>X1W3P0</accession>
<dbReference type="Proteomes" id="UP000009168">
    <property type="component" value="Unassembled WGS sequence"/>
</dbReference>
<feature type="transmembrane region" description="Helical" evidence="1">
    <location>
        <begin position="294"/>
        <end position="312"/>
    </location>
</feature>
<proteinExistence type="predicted"/>
<name>X1W3P0_TETTS</name>
<feature type="transmembrane region" description="Helical" evidence="1">
    <location>
        <begin position="121"/>
        <end position="140"/>
    </location>
</feature>
<feature type="transmembrane region" description="Helical" evidence="1">
    <location>
        <begin position="268"/>
        <end position="288"/>
    </location>
</feature>
<dbReference type="GO" id="GO:0016020">
    <property type="term" value="C:membrane"/>
    <property type="evidence" value="ECO:0007669"/>
    <property type="project" value="InterPro"/>
</dbReference>
<feature type="transmembrane region" description="Helical" evidence="1">
    <location>
        <begin position="97"/>
        <end position="115"/>
    </location>
</feature>
<keyword evidence="4" id="KW-1185">Reference proteome</keyword>
<evidence type="ECO:0000256" key="1">
    <source>
        <dbReference type="SAM" id="Phobius"/>
    </source>
</evidence>
<dbReference type="KEGG" id="tet:TTHERM_00486560"/>
<evidence type="ECO:0000313" key="4">
    <source>
        <dbReference type="Proteomes" id="UP000009168"/>
    </source>
</evidence>
<feature type="transmembrane region" description="Helical" evidence="1">
    <location>
        <begin position="319"/>
        <end position="337"/>
    </location>
</feature>
<feature type="transmembrane region" description="Helical" evidence="1">
    <location>
        <begin position="6"/>
        <end position="26"/>
    </location>
</feature>
<reference evidence="4" key="1">
    <citation type="journal article" date="2006" name="PLoS Biol.">
        <title>Macronuclear genome sequence of the ciliate Tetrahymena thermophila, a model eukaryote.</title>
        <authorList>
            <person name="Eisen J.A."/>
            <person name="Coyne R.S."/>
            <person name="Wu M."/>
            <person name="Wu D."/>
            <person name="Thiagarajan M."/>
            <person name="Wortman J.R."/>
            <person name="Badger J.H."/>
            <person name="Ren Q."/>
            <person name="Amedeo P."/>
            <person name="Jones K.M."/>
            <person name="Tallon L.J."/>
            <person name="Delcher A.L."/>
            <person name="Salzberg S.L."/>
            <person name="Silva J.C."/>
            <person name="Haas B.J."/>
            <person name="Majoros W.H."/>
            <person name="Farzad M."/>
            <person name="Carlton J.M."/>
            <person name="Smith R.K. Jr."/>
            <person name="Garg J."/>
            <person name="Pearlman R.E."/>
            <person name="Karrer K.M."/>
            <person name="Sun L."/>
            <person name="Manning G."/>
            <person name="Elde N.C."/>
            <person name="Turkewitz A.P."/>
            <person name="Asai D.J."/>
            <person name="Wilkes D.E."/>
            <person name="Wang Y."/>
            <person name="Cai H."/>
            <person name="Collins K."/>
            <person name="Stewart B.A."/>
            <person name="Lee S.R."/>
            <person name="Wilamowska K."/>
            <person name="Weinberg Z."/>
            <person name="Ruzzo W.L."/>
            <person name="Wloga D."/>
            <person name="Gaertig J."/>
            <person name="Frankel J."/>
            <person name="Tsao C.-C."/>
            <person name="Gorovsky M.A."/>
            <person name="Keeling P.J."/>
            <person name="Waller R.F."/>
            <person name="Patron N.J."/>
            <person name="Cherry J.M."/>
            <person name="Stover N.A."/>
            <person name="Krieger C.J."/>
            <person name="del Toro C."/>
            <person name="Ryder H.F."/>
            <person name="Williamson S.C."/>
            <person name="Barbeau R.A."/>
            <person name="Hamilton E.P."/>
            <person name="Orias E."/>
        </authorList>
    </citation>
    <scope>NUCLEOTIDE SEQUENCE [LARGE SCALE GENOMIC DNA]</scope>
    <source>
        <strain evidence="4">SB210</strain>
    </source>
</reference>